<dbReference type="Proteomes" id="UP001451571">
    <property type="component" value="Chromosome"/>
</dbReference>
<protein>
    <submittedName>
        <fullName evidence="1">Histidine phosphatase family protein</fullName>
        <ecNumber evidence="1">3.1.3.-</ecNumber>
    </submittedName>
</protein>
<dbReference type="InterPro" id="IPR029033">
    <property type="entry name" value="His_PPase_superfam"/>
</dbReference>
<dbReference type="EMBL" id="CP146256">
    <property type="protein sequence ID" value="XAH75607.1"/>
    <property type="molecule type" value="Genomic_DNA"/>
</dbReference>
<name>A0ABZ3F117_9FIRM</name>
<dbReference type="Gene3D" id="3.40.50.1240">
    <property type="entry name" value="Phosphoglycerate mutase-like"/>
    <property type="match status" value="1"/>
</dbReference>
<keyword evidence="1" id="KW-0378">Hydrolase</keyword>
<keyword evidence="2" id="KW-1185">Reference proteome</keyword>
<evidence type="ECO:0000313" key="1">
    <source>
        <dbReference type="EMBL" id="XAH75607.1"/>
    </source>
</evidence>
<dbReference type="InterPro" id="IPR013078">
    <property type="entry name" value="His_Pase_superF_clade-1"/>
</dbReference>
<organism evidence="1 2">
    <name type="scientific">Kineothrix sedimenti</name>
    <dbReference type="NCBI Taxonomy" id="3123317"/>
    <lineage>
        <taxon>Bacteria</taxon>
        <taxon>Bacillati</taxon>
        <taxon>Bacillota</taxon>
        <taxon>Clostridia</taxon>
        <taxon>Lachnospirales</taxon>
        <taxon>Lachnospiraceae</taxon>
        <taxon>Kineothrix</taxon>
    </lineage>
</organism>
<sequence>MRLILIRHGATKANEEGRYIGGRTQEVLTEEGRKKLLAVKAAGKYPLVQCLASSPMERCIETARLIYEREPAIVIEEWREIDFGSFEGKNYKELMSDTYYRKWLDSNGTLPFLQGESREEFSERCCEGFVKFCGHMEAERMETAAAIVHGGTIMAVLSSFGRGEYYDFQCKNGEGYCVEVSMDGAIRIEDIRKL</sequence>
<dbReference type="PANTHER" id="PTHR48100">
    <property type="entry name" value="BROAD-SPECIFICITY PHOSPHATASE YOR283W-RELATED"/>
    <property type="match status" value="1"/>
</dbReference>
<gene>
    <name evidence="1" type="ORF">V6984_07570</name>
</gene>
<dbReference type="EC" id="3.1.3.-" evidence="1"/>
<accession>A0ABZ3F117</accession>
<evidence type="ECO:0000313" key="2">
    <source>
        <dbReference type="Proteomes" id="UP001451571"/>
    </source>
</evidence>
<dbReference type="RefSeq" id="WP_342759174.1">
    <property type="nucleotide sequence ID" value="NZ_CP146256.1"/>
</dbReference>
<dbReference type="Pfam" id="PF00300">
    <property type="entry name" value="His_Phos_1"/>
    <property type="match status" value="1"/>
</dbReference>
<dbReference type="SMART" id="SM00855">
    <property type="entry name" value="PGAM"/>
    <property type="match status" value="1"/>
</dbReference>
<dbReference type="SUPFAM" id="SSF53254">
    <property type="entry name" value="Phosphoglycerate mutase-like"/>
    <property type="match status" value="1"/>
</dbReference>
<dbReference type="CDD" id="cd07067">
    <property type="entry name" value="HP_PGM_like"/>
    <property type="match status" value="1"/>
</dbReference>
<proteinExistence type="predicted"/>
<reference evidence="1 2" key="1">
    <citation type="submission" date="2024-02" db="EMBL/GenBank/DDBJ databases">
        <title>Bacterial strain from lacustrine sediment.</title>
        <authorList>
            <person name="Petit C."/>
            <person name="Fadhlaoui K."/>
        </authorList>
    </citation>
    <scope>NUCLEOTIDE SEQUENCE [LARGE SCALE GENOMIC DNA]</scope>
    <source>
        <strain evidence="1 2">IPX-CK</strain>
    </source>
</reference>
<dbReference type="GO" id="GO:0016787">
    <property type="term" value="F:hydrolase activity"/>
    <property type="evidence" value="ECO:0007669"/>
    <property type="project" value="UniProtKB-KW"/>
</dbReference>
<dbReference type="InterPro" id="IPR050275">
    <property type="entry name" value="PGM_Phosphatase"/>
</dbReference>